<protein>
    <submittedName>
        <fullName evidence="1">Uncharacterized protein</fullName>
    </submittedName>
</protein>
<keyword evidence="2" id="KW-1185">Reference proteome</keyword>
<gene>
    <name evidence="1" type="ORF">CRG98_026188</name>
</gene>
<reference evidence="1 2" key="1">
    <citation type="submission" date="2017-11" db="EMBL/GenBank/DDBJ databases">
        <title>De-novo sequencing of pomegranate (Punica granatum L.) genome.</title>
        <authorList>
            <person name="Akparov Z."/>
            <person name="Amiraslanov A."/>
            <person name="Hajiyeva S."/>
            <person name="Abbasov M."/>
            <person name="Kaur K."/>
            <person name="Hamwieh A."/>
            <person name="Solovyev V."/>
            <person name="Salamov A."/>
            <person name="Braich B."/>
            <person name="Kosarev P."/>
            <person name="Mahmoud A."/>
            <person name="Hajiyev E."/>
            <person name="Babayeva S."/>
            <person name="Izzatullayeva V."/>
            <person name="Mammadov A."/>
            <person name="Mammadov A."/>
            <person name="Sharifova S."/>
            <person name="Ojaghi J."/>
            <person name="Eynullazada K."/>
            <person name="Bayramov B."/>
            <person name="Abdulazimova A."/>
            <person name="Shahmuradov I."/>
        </authorList>
    </citation>
    <scope>NUCLEOTIDE SEQUENCE [LARGE SCALE GENOMIC DNA]</scope>
    <source>
        <strain evidence="2">cv. AG2017</strain>
        <tissue evidence="1">Leaf</tissue>
    </source>
</reference>
<accession>A0A2I0JAW8</accession>
<name>A0A2I0JAW8_PUNGR</name>
<evidence type="ECO:0000313" key="2">
    <source>
        <dbReference type="Proteomes" id="UP000233551"/>
    </source>
</evidence>
<dbReference type="AlphaFoldDB" id="A0A2I0JAW8"/>
<organism evidence="1 2">
    <name type="scientific">Punica granatum</name>
    <name type="common">Pomegranate</name>
    <dbReference type="NCBI Taxonomy" id="22663"/>
    <lineage>
        <taxon>Eukaryota</taxon>
        <taxon>Viridiplantae</taxon>
        <taxon>Streptophyta</taxon>
        <taxon>Embryophyta</taxon>
        <taxon>Tracheophyta</taxon>
        <taxon>Spermatophyta</taxon>
        <taxon>Magnoliopsida</taxon>
        <taxon>eudicotyledons</taxon>
        <taxon>Gunneridae</taxon>
        <taxon>Pentapetalae</taxon>
        <taxon>rosids</taxon>
        <taxon>malvids</taxon>
        <taxon>Myrtales</taxon>
        <taxon>Lythraceae</taxon>
        <taxon>Punica</taxon>
    </lineage>
</organism>
<proteinExistence type="predicted"/>
<dbReference type="EMBL" id="PGOL01001858">
    <property type="protein sequence ID" value="PKI53399.1"/>
    <property type="molecule type" value="Genomic_DNA"/>
</dbReference>
<evidence type="ECO:0000313" key="1">
    <source>
        <dbReference type="EMBL" id="PKI53399.1"/>
    </source>
</evidence>
<dbReference type="Proteomes" id="UP000233551">
    <property type="component" value="Unassembled WGS sequence"/>
</dbReference>
<sequence length="100" mass="10855">MASLALGSAISKSGKFMLGLRWTSALFSASVRRTKLSKLRALPVPCIRVLIHKLVCSYRHRRDSVLLKEKAKQTAENASESAKETAQKAINTVVGAGQDT</sequence>
<comment type="caution">
    <text evidence="1">The sequence shown here is derived from an EMBL/GenBank/DDBJ whole genome shotgun (WGS) entry which is preliminary data.</text>
</comment>